<feature type="DNA-binding region" description="H-T-H motif" evidence="2">
    <location>
        <begin position="30"/>
        <end position="49"/>
    </location>
</feature>
<dbReference type="AlphaFoldDB" id="A0A6P1Y0M8"/>
<keyword evidence="1 2" id="KW-0238">DNA-binding</keyword>
<dbReference type="RefSeq" id="WP_162663655.1">
    <property type="nucleotide sequence ID" value="NZ_CP048020.1"/>
</dbReference>
<dbReference type="PROSITE" id="PS50977">
    <property type="entry name" value="HTH_TETR_2"/>
    <property type="match status" value="1"/>
</dbReference>
<feature type="domain" description="HTH tetR-type" evidence="3">
    <location>
        <begin position="7"/>
        <end position="67"/>
    </location>
</feature>
<evidence type="ECO:0000256" key="1">
    <source>
        <dbReference type="ARBA" id="ARBA00023125"/>
    </source>
</evidence>
<dbReference type="Pfam" id="PF00440">
    <property type="entry name" value="TetR_N"/>
    <property type="match status" value="1"/>
</dbReference>
<proteinExistence type="predicted"/>
<evidence type="ECO:0000313" key="5">
    <source>
        <dbReference type="Proteomes" id="UP000464374"/>
    </source>
</evidence>
<dbReference type="EMBL" id="CP048020">
    <property type="protein sequence ID" value="QHX43328.1"/>
    <property type="molecule type" value="Genomic_DNA"/>
</dbReference>
<sequence length="206" mass="23901">MASGTYEATHTRILESGKKMFLRNGYERTNLRDLCGEAGVTTGAFYRHFKDKEALFSALVEPAVKSIHDTYETAADECFHCLSMGNTEDIWAISAETIEAFVRIIYAHFDEFKLLLCCADGTPYINFTDRLVERELQDTHRMYEFLDKKHIKYSRIDGKKLHMLIHSYFSCIFETVLHDYTQDEALEVVHTLAEFFSAGWRKVLRV</sequence>
<dbReference type="PRINTS" id="PR00455">
    <property type="entry name" value="HTHTETR"/>
</dbReference>
<dbReference type="InterPro" id="IPR050624">
    <property type="entry name" value="HTH-type_Tx_Regulator"/>
</dbReference>
<gene>
    <name evidence="4" type="ORF">GWP43_07565</name>
</gene>
<evidence type="ECO:0000313" key="4">
    <source>
        <dbReference type="EMBL" id="QHX43328.1"/>
    </source>
</evidence>
<dbReference type="Gene3D" id="1.10.357.10">
    <property type="entry name" value="Tetracycline Repressor, domain 2"/>
    <property type="match status" value="1"/>
</dbReference>
<dbReference type="PANTHER" id="PTHR43479">
    <property type="entry name" value="ACREF/ENVCD OPERON REPRESSOR-RELATED"/>
    <property type="match status" value="1"/>
</dbReference>
<dbReference type="InterPro" id="IPR009057">
    <property type="entry name" value="Homeodomain-like_sf"/>
</dbReference>
<dbReference type="GO" id="GO:0003677">
    <property type="term" value="F:DNA binding"/>
    <property type="evidence" value="ECO:0007669"/>
    <property type="project" value="UniProtKB-UniRule"/>
</dbReference>
<accession>A0A6P1Y0M8</accession>
<organism evidence="4 5">
    <name type="scientific">Treponema vincentii</name>
    <dbReference type="NCBI Taxonomy" id="69710"/>
    <lineage>
        <taxon>Bacteria</taxon>
        <taxon>Pseudomonadati</taxon>
        <taxon>Spirochaetota</taxon>
        <taxon>Spirochaetia</taxon>
        <taxon>Spirochaetales</taxon>
        <taxon>Treponemataceae</taxon>
        <taxon>Treponema</taxon>
    </lineage>
</organism>
<name>A0A6P1Y0M8_9SPIR</name>
<evidence type="ECO:0000256" key="2">
    <source>
        <dbReference type="PROSITE-ProRule" id="PRU00335"/>
    </source>
</evidence>
<dbReference type="SUPFAM" id="SSF46689">
    <property type="entry name" value="Homeodomain-like"/>
    <property type="match status" value="1"/>
</dbReference>
<reference evidence="4 5" key="1">
    <citation type="submission" date="2020-01" db="EMBL/GenBank/DDBJ databases">
        <title>Complete genome sequence of a human oral phylogroup 1 Treponema sp. strain ATCC 700766, originally isolated from periodontitis dental plaque.</title>
        <authorList>
            <person name="Chan Y."/>
            <person name="Huo Y.-B."/>
            <person name="Yu X.-L."/>
            <person name="Zeng H."/>
            <person name="Leung W.-K."/>
            <person name="Watt R.M."/>
        </authorList>
    </citation>
    <scope>NUCLEOTIDE SEQUENCE [LARGE SCALE GENOMIC DNA]</scope>
    <source>
        <strain evidence="4 5">OMZ 804</strain>
    </source>
</reference>
<dbReference type="PANTHER" id="PTHR43479:SF11">
    <property type="entry name" value="ACREF_ENVCD OPERON REPRESSOR-RELATED"/>
    <property type="match status" value="1"/>
</dbReference>
<dbReference type="InterPro" id="IPR001647">
    <property type="entry name" value="HTH_TetR"/>
</dbReference>
<dbReference type="Proteomes" id="UP000464374">
    <property type="component" value="Chromosome"/>
</dbReference>
<evidence type="ECO:0000259" key="3">
    <source>
        <dbReference type="PROSITE" id="PS50977"/>
    </source>
</evidence>
<dbReference type="KEGG" id="trz:GWP43_07565"/>
<protein>
    <submittedName>
        <fullName evidence="4">TetR/AcrR family transcriptional regulator</fullName>
    </submittedName>
</protein>